<feature type="transmembrane region" description="Helical" evidence="6">
    <location>
        <begin position="219"/>
        <end position="242"/>
    </location>
</feature>
<feature type="transmembrane region" description="Helical" evidence="6">
    <location>
        <begin position="174"/>
        <end position="198"/>
    </location>
</feature>
<dbReference type="PANTHER" id="PTHR43124">
    <property type="entry name" value="PURINE EFFLUX PUMP PBUE"/>
    <property type="match status" value="1"/>
</dbReference>
<feature type="transmembrane region" description="Helical" evidence="6">
    <location>
        <begin position="12"/>
        <end position="34"/>
    </location>
</feature>
<dbReference type="GO" id="GO:0022857">
    <property type="term" value="F:transmembrane transporter activity"/>
    <property type="evidence" value="ECO:0007669"/>
    <property type="project" value="InterPro"/>
</dbReference>
<feature type="transmembrane region" description="Helical" evidence="6">
    <location>
        <begin position="109"/>
        <end position="130"/>
    </location>
</feature>
<feature type="domain" description="Major facilitator superfamily (MFS) profile" evidence="7">
    <location>
        <begin position="18"/>
        <end position="397"/>
    </location>
</feature>
<keyword evidence="2" id="KW-1003">Cell membrane</keyword>
<evidence type="ECO:0000259" key="7">
    <source>
        <dbReference type="PROSITE" id="PS50850"/>
    </source>
</evidence>
<organism evidence="8">
    <name type="scientific">freshwater metagenome</name>
    <dbReference type="NCBI Taxonomy" id="449393"/>
    <lineage>
        <taxon>unclassified sequences</taxon>
        <taxon>metagenomes</taxon>
        <taxon>ecological metagenomes</taxon>
    </lineage>
</organism>
<evidence type="ECO:0000313" key="8">
    <source>
        <dbReference type="EMBL" id="CAB4536285.1"/>
    </source>
</evidence>
<dbReference type="EMBL" id="CAEZSQ010000003">
    <property type="protein sequence ID" value="CAB4536285.1"/>
    <property type="molecule type" value="Genomic_DNA"/>
</dbReference>
<accession>A0A6J6BBS4</accession>
<dbReference type="SUPFAM" id="SSF103473">
    <property type="entry name" value="MFS general substrate transporter"/>
    <property type="match status" value="1"/>
</dbReference>
<keyword evidence="5 6" id="KW-0472">Membrane</keyword>
<proteinExistence type="predicted"/>
<sequence length="406" mass="43016">MRETYSLVRTTIYSVPIALYALALGGFGIGLTEFGTIGLLPQIGSDFNISAATAGYLVSGYAISVALGGIFITIAVTKLERKKVLLGLMTLFILGNFISGIANTFSIMMVGRVVAALCHGAFFGIGAVVATDLVDATKKARALSIMFTGLTVANVLGVPFGTWLGQQFGWRSTFLAISLVGISAFFAIVSLVPLDPPHNPEVGTRKIRDELRAFTQRQVWYSLLVTICGFGGMFGGFTYIAYTLTRVTHFADSSIPYILFLFGIGIFIGNYFGGKSADKNLKLTIIGYLSGLFVILVIFAMTATNKPASVLSIFLMGILGFAPVSAVQMRVMKFASSAPTLASGANIASFNIGNTIGAAAGGYLIAKDFGYTSPLWSAAALTALAVVIFFIADFDEKKSLKKVSLA</sequence>
<dbReference type="PANTHER" id="PTHR43124:SF3">
    <property type="entry name" value="CHLORAMPHENICOL EFFLUX PUMP RV0191"/>
    <property type="match status" value="1"/>
</dbReference>
<feature type="transmembrane region" description="Helical" evidence="6">
    <location>
        <begin position="310"/>
        <end position="329"/>
    </location>
</feature>
<evidence type="ECO:0000256" key="3">
    <source>
        <dbReference type="ARBA" id="ARBA00022692"/>
    </source>
</evidence>
<evidence type="ECO:0000256" key="2">
    <source>
        <dbReference type="ARBA" id="ARBA00022475"/>
    </source>
</evidence>
<gene>
    <name evidence="8" type="ORF">UFOPK1458_00029</name>
</gene>
<feature type="transmembrane region" description="Helical" evidence="6">
    <location>
        <begin position="371"/>
        <end position="392"/>
    </location>
</feature>
<feature type="transmembrane region" description="Helical" evidence="6">
    <location>
        <begin position="84"/>
        <end position="103"/>
    </location>
</feature>
<dbReference type="InterPro" id="IPR020846">
    <property type="entry name" value="MFS_dom"/>
</dbReference>
<name>A0A6J6BBS4_9ZZZZ</name>
<dbReference type="CDD" id="cd17324">
    <property type="entry name" value="MFS_NepI_like"/>
    <property type="match status" value="1"/>
</dbReference>
<dbReference type="Gene3D" id="1.20.1250.20">
    <property type="entry name" value="MFS general substrate transporter like domains"/>
    <property type="match status" value="1"/>
</dbReference>
<dbReference type="PROSITE" id="PS50850">
    <property type="entry name" value="MFS"/>
    <property type="match status" value="1"/>
</dbReference>
<evidence type="ECO:0000256" key="4">
    <source>
        <dbReference type="ARBA" id="ARBA00022989"/>
    </source>
</evidence>
<protein>
    <submittedName>
        <fullName evidence="8">Unannotated protein</fullName>
    </submittedName>
</protein>
<dbReference type="InterPro" id="IPR036259">
    <property type="entry name" value="MFS_trans_sf"/>
</dbReference>
<evidence type="ECO:0000256" key="6">
    <source>
        <dbReference type="SAM" id="Phobius"/>
    </source>
</evidence>
<dbReference type="GO" id="GO:0005886">
    <property type="term" value="C:plasma membrane"/>
    <property type="evidence" value="ECO:0007669"/>
    <property type="project" value="UniProtKB-SubCell"/>
</dbReference>
<comment type="subcellular location">
    <subcellularLocation>
        <location evidence="1">Cell membrane</location>
        <topology evidence="1">Multi-pass membrane protein</topology>
    </subcellularLocation>
</comment>
<dbReference type="InterPro" id="IPR011701">
    <property type="entry name" value="MFS"/>
</dbReference>
<dbReference type="InterPro" id="IPR050189">
    <property type="entry name" value="MFS_Efflux_Transporters"/>
</dbReference>
<evidence type="ECO:0000256" key="1">
    <source>
        <dbReference type="ARBA" id="ARBA00004651"/>
    </source>
</evidence>
<evidence type="ECO:0000256" key="5">
    <source>
        <dbReference type="ARBA" id="ARBA00023136"/>
    </source>
</evidence>
<feature type="transmembrane region" description="Helical" evidence="6">
    <location>
        <begin position="341"/>
        <end position="365"/>
    </location>
</feature>
<feature type="transmembrane region" description="Helical" evidence="6">
    <location>
        <begin position="142"/>
        <end position="162"/>
    </location>
</feature>
<feature type="transmembrane region" description="Helical" evidence="6">
    <location>
        <begin position="285"/>
        <end position="304"/>
    </location>
</feature>
<keyword evidence="3 6" id="KW-0812">Transmembrane</keyword>
<keyword evidence="4 6" id="KW-1133">Transmembrane helix</keyword>
<dbReference type="AlphaFoldDB" id="A0A6J6BBS4"/>
<reference evidence="8" key="1">
    <citation type="submission" date="2020-05" db="EMBL/GenBank/DDBJ databases">
        <authorList>
            <person name="Chiriac C."/>
            <person name="Salcher M."/>
            <person name="Ghai R."/>
            <person name="Kavagutti S V."/>
        </authorList>
    </citation>
    <scope>NUCLEOTIDE SEQUENCE</scope>
</reference>
<feature type="transmembrane region" description="Helical" evidence="6">
    <location>
        <begin position="254"/>
        <end position="273"/>
    </location>
</feature>
<feature type="transmembrane region" description="Helical" evidence="6">
    <location>
        <begin position="54"/>
        <end position="77"/>
    </location>
</feature>
<dbReference type="Pfam" id="PF07690">
    <property type="entry name" value="MFS_1"/>
    <property type="match status" value="1"/>
</dbReference>